<feature type="transmembrane region" description="Helical" evidence="11">
    <location>
        <begin position="629"/>
        <end position="649"/>
    </location>
</feature>
<evidence type="ECO:0000256" key="3">
    <source>
        <dbReference type="ARBA" id="ARBA00022448"/>
    </source>
</evidence>
<organism evidence="12 13">
    <name type="scientific">Blomia tropicalis</name>
    <name type="common">Mite</name>
    <dbReference type="NCBI Taxonomy" id="40697"/>
    <lineage>
        <taxon>Eukaryota</taxon>
        <taxon>Metazoa</taxon>
        <taxon>Ecdysozoa</taxon>
        <taxon>Arthropoda</taxon>
        <taxon>Chelicerata</taxon>
        <taxon>Arachnida</taxon>
        <taxon>Acari</taxon>
        <taxon>Acariformes</taxon>
        <taxon>Sarcoptiformes</taxon>
        <taxon>Astigmata</taxon>
        <taxon>Glycyphagoidea</taxon>
        <taxon>Echimyopodidae</taxon>
        <taxon>Blomia</taxon>
    </lineage>
</organism>
<keyword evidence="5" id="KW-0571">Peptide transport</keyword>
<dbReference type="OMA" id="WQIPQIV"/>
<dbReference type="Proteomes" id="UP001142055">
    <property type="component" value="Chromosome 3"/>
</dbReference>
<dbReference type="InterPro" id="IPR000109">
    <property type="entry name" value="POT_fam"/>
</dbReference>
<dbReference type="GO" id="GO:0015031">
    <property type="term" value="P:protein transport"/>
    <property type="evidence" value="ECO:0007669"/>
    <property type="project" value="UniProtKB-KW"/>
</dbReference>
<evidence type="ECO:0000256" key="7">
    <source>
        <dbReference type="ARBA" id="ARBA00022989"/>
    </source>
</evidence>
<dbReference type="AlphaFoldDB" id="A0A9Q0M0N2"/>
<dbReference type="PROSITE" id="PS01022">
    <property type="entry name" value="PTR2_1"/>
    <property type="match status" value="1"/>
</dbReference>
<keyword evidence="3 10" id="KW-0813">Transport</keyword>
<dbReference type="Gene3D" id="1.20.1250.20">
    <property type="entry name" value="MFS general substrate transporter like domains"/>
    <property type="match status" value="2"/>
</dbReference>
<proteinExistence type="inferred from homology"/>
<feature type="transmembrane region" description="Helical" evidence="11">
    <location>
        <begin position="693"/>
        <end position="715"/>
    </location>
</feature>
<dbReference type="InterPro" id="IPR036259">
    <property type="entry name" value="MFS_trans_sf"/>
</dbReference>
<keyword evidence="6" id="KW-0653">Protein transport</keyword>
<dbReference type="PANTHER" id="PTHR11654">
    <property type="entry name" value="OLIGOPEPTIDE TRANSPORTER-RELATED"/>
    <property type="match status" value="1"/>
</dbReference>
<reference evidence="12" key="1">
    <citation type="submission" date="2022-12" db="EMBL/GenBank/DDBJ databases">
        <title>Genome assemblies of Blomia tropicalis.</title>
        <authorList>
            <person name="Cui Y."/>
        </authorList>
    </citation>
    <scope>NUCLEOTIDE SEQUENCE</scope>
    <source>
        <tissue evidence="12">Adult mites</tissue>
    </source>
</reference>
<sequence length="747" mass="84204">MERSHFCIQAKIVFTSNWDHCPIVDNDHLARLIWSHGAQRTAVENGSKAKAPYPKSVIFIISNEFCERFSYYGMRTILVLYFRYVLAYSENTATQAFHIFAMACYFTPVLGAIIADSFLGKFWTILSISIVYAIGNIVLSFAAIGGQVALTYVGLGLIALGTGGIKPCVSAFGGDQFLPEQSRELQRFFSLFYVSINAGSLISTFVTPILRQDVTCFGRPDCYPLAFGVPAILMVLAVAFFIVGKFVTNYRITPPQKDNVVVVVVKCIFHALTVKMFKSVPKRSHWLDYADDKFDVKTVNDVKTLMAVLFLYLPLPIFWALFDQQASRWTLQATRMNGQLGGFTIKPDQIQVINPFLVIFMIPVFEYAIYPFMKKIKAFHRPLQRMTIGGLLAALSFIICAIIQLKIEQEQPLALLPSHHHVAIVTDMSCPFTIESNAFNGSVMNKFATFTNVPQDELKRFDAKFIFNSTDSECKSGTIMVQDSWNITKQNGLILFVSKRIFTNSRIDSVTQLPNFLTKPDDGGAMLFTIFNLQNYSPNTTFTVSGKSGDLVPNILSTNDGITFGYLNEFEVEIKGHDIVMSVDWMLRPYHLDQGATYIQLIEGDLNKNVVFTLENVVEKNQLSVFIQLIQYFVITSAEIMFSITGLEFSYSQAPQSMKSVLQACWLLTVAFGNLIVAVIADLKIFNEQSYEFFFFSGLMIIDIAIFAIMAYFYVPFVSDNQSELDNDNEKPFQMEPIKTLKSDDDN</sequence>
<keyword evidence="8 11" id="KW-0472">Membrane</keyword>
<keyword evidence="13" id="KW-1185">Reference proteome</keyword>
<dbReference type="CDD" id="cd17347">
    <property type="entry name" value="MFS_SLC15A1_2_like"/>
    <property type="match status" value="1"/>
</dbReference>
<evidence type="ECO:0000256" key="2">
    <source>
        <dbReference type="ARBA" id="ARBA00005982"/>
    </source>
</evidence>
<evidence type="ECO:0000313" key="12">
    <source>
        <dbReference type="EMBL" id="KAJ6216899.1"/>
    </source>
</evidence>
<evidence type="ECO:0000256" key="11">
    <source>
        <dbReference type="SAM" id="Phobius"/>
    </source>
</evidence>
<comment type="caution">
    <text evidence="12">The sequence shown here is derived from an EMBL/GenBank/DDBJ whole genome shotgun (WGS) entry which is preliminary data.</text>
</comment>
<keyword evidence="7 11" id="KW-1133">Transmembrane helix</keyword>
<name>A0A9Q0M0N2_BLOTA</name>
<evidence type="ECO:0000256" key="5">
    <source>
        <dbReference type="ARBA" id="ARBA00022856"/>
    </source>
</evidence>
<accession>A0A9Q0M0N2</accession>
<feature type="transmembrane region" description="Helical" evidence="11">
    <location>
        <begin position="304"/>
        <end position="322"/>
    </location>
</feature>
<keyword evidence="4 10" id="KW-0812">Transmembrane</keyword>
<feature type="transmembrane region" description="Helical" evidence="11">
    <location>
        <begin position="122"/>
        <end position="144"/>
    </location>
</feature>
<evidence type="ECO:0000313" key="13">
    <source>
        <dbReference type="Proteomes" id="UP001142055"/>
    </source>
</evidence>
<dbReference type="InterPro" id="IPR018456">
    <property type="entry name" value="PTR2_symporter_CS"/>
</dbReference>
<gene>
    <name evidence="12" type="ORF">RDWZM_008056</name>
</gene>
<evidence type="ECO:0000256" key="4">
    <source>
        <dbReference type="ARBA" id="ARBA00022692"/>
    </source>
</evidence>
<dbReference type="EMBL" id="JAPWDV010000003">
    <property type="protein sequence ID" value="KAJ6216899.1"/>
    <property type="molecule type" value="Genomic_DNA"/>
</dbReference>
<comment type="subcellular location">
    <subcellularLocation>
        <location evidence="1 10">Membrane</location>
        <topology evidence="1 10">Multi-pass membrane protein</topology>
    </subcellularLocation>
</comment>
<evidence type="ECO:0000256" key="6">
    <source>
        <dbReference type="ARBA" id="ARBA00022927"/>
    </source>
</evidence>
<feature type="transmembrane region" description="Helical" evidence="11">
    <location>
        <begin position="188"/>
        <end position="210"/>
    </location>
</feature>
<dbReference type="GO" id="GO:0006857">
    <property type="term" value="P:oligopeptide transport"/>
    <property type="evidence" value="ECO:0007669"/>
    <property type="project" value="InterPro"/>
</dbReference>
<evidence type="ECO:0000256" key="9">
    <source>
        <dbReference type="ARBA" id="ARBA00078114"/>
    </source>
</evidence>
<dbReference type="PROSITE" id="PS01023">
    <property type="entry name" value="PTR2_2"/>
    <property type="match status" value="1"/>
</dbReference>
<evidence type="ECO:0000256" key="8">
    <source>
        <dbReference type="ARBA" id="ARBA00023136"/>
    </source>
</evidence>
<dbReference type="FunFam" id="1.20.1250.20:FF:000049">
    <property type="entry name" value="Solute carrier family 15 member 2"/>
    <property type="match status" value="1"/>
</dbReference>
<feature type="transmembrane region" description="Helical" evidence="11">
    <location>
        <begin position="95"/>
        <end position="115"/>
    </location>
</feature>
<dbReference type="GO" id="GO:0016020">
    <property type="term" value="C:membrane"/>
    <property type="evidence" value="ECO:0007669"/>
    <property type="project" value="UniProtKB-SubCell"/>
</dbReference>
<evidence type="ECO:0000256" key="10">
    <source>
        <dbReference type="RuleBase" id="RU003755"/>
    </source>
</evidence>
<feature type="transmembrane region" description="Helical" evidence="11">
    <location>
        <begin position="385"/>
        <end position="405"/>
    </location>
</feature>
<dbReference type="Pfam" id="PF00854">
    <property type="entry name" value="PTR2"/>
    <property type="match status" value="2"/>
</dbReference>
<dbReference type="GO" id="GO:0022857">
    <property type="term" value="F:transmembrane transporter activity"/>
    <property type="evidence" value="ECO:0007669"/>
    <property type="project" value="InterPro"/>
</dbReference>
<feature type="transmembrane region" description="Helical" evidence="11">
    <location>
        <begin position="352"/>
        <end position="373"/>
    </location>
</feature>
<protein>
    <recommendedName>
        <fullName evidence="9">Oligopeptide transporter 1</fullName>
    </recommendedName>
</protein>
<feature type="transmembrane region" description="Helical" evidence="11">
    <location>
        <begin position="222"/>
        <end position="247"/>
    </location>
</feature>
<evidence type="ECO:0000256" key="1">
    <source>
        <dbReference type="ARBA" id="ARBA00004141"/>
    </source>
</evidence>
<comment type="similarity">
    <text evidence="2 10">Belongs to the major facilitator superfamily. Proton-dependent oligopeptide transporter (POT/PTR) (TC 2.A.17) family.</text>
</comment>
<feature type="transmembrane region" description="Helical" evidence="11">
    <location>
        <begin position="661"/>
        <end position="681"/>
    </location>
</feature>
<dbReference type="SUPFAM" id="SSF103473">
    <property type="entry name" value="MFS general substrate transporter"/>
    <property type="match status" value="1"/>
</dbReference>